<protein>
    <submittedName>
        <fullName evidence="2">Uncharacterized protein</fullName>
    </submittedName>
</protein>
<proteinExistence type="predicted"/>
<evidence type="ECO:0000256" key="1">
    <source>
        <dbReference type="SAM" id="SignalP"/>
    </source>
</evidence>
<feature type="chain" id="PRO_5004354005" evidence="1">
    <location>
        <begin position="24"/>
        <end position="151"/>
    </location>
</feature>
<dbReference type="EMBL" id="KB742603">
    <property type="protein sequence ID" value="EOB06531.1"/>
    <property type="molecule type" value="Genomic_DNA"/>
</dbReference>
<sequence>MEWRLKAAACCRVLGMLQGPALAFAELFEGAKERQERCCTFVKVVSMDECWQSAPADPLLKLVTAECREQGGTTELCLADLHGFTRYSCAGESLGVSHASFTLGQHQIVALCAASQLLSEENKLVHVLSCCLAQVWPTGCSPLAMGQRHKG</sequence>
<feature type="signal peptide" evidence="1">
    <location>
        <begin position="1"/>
        <end position="23"/>
    </location>
</feature>
<keyword evidence="1" id="KW-0732">Signal</keyword>
<name>R0K8G7_ANAPL</name>
<dbReference type="AlphaFoldDB" id="R0K8G7"/>
<gene>
    <name evidence="2" type="ORF">Anapl_16417</name>
</gene>
<dbReference type="Proteomes" id="UP000296049">
    <property type="component" value="Unassembled WGS sequence"/>
</dbReference>
<accession>R0K8G7</accession>
<reference evidence="3" key="1">
    <citation type="journal article" date="2013" name="Nat. Genet.">
        <title>The duck genome and transcriptome provide insight into an avian influenza virus reservoir species.</title>
        <authorList>
            <person name="Huang Y."/>
            <person name="Li Y."/>
            <person name="Burt D.W."/>
            <person name="Chen H."/>
            <person name="Zhang Y."/>
            <person name="Qian W."/>
            <person name="Kim H."/>
            <person name="Gan S."/>
            <person name="Zhao Y."/>
            <person name="Li J."/>
            <person name="Yi K."/>
            <person name="Feng H."/>
            <person name="Zhu P."/>
            <person name="Li B."/>
            <person name="Liu Q."/>
            <person name="Fairley S."/>
            <person name="Magor K.E."/>
            <person name="Du Z."/>
            <person name="Hu X."/>
            <person name="Goodman L."/>
            <person name="Tafer H."/>
            <person name="Vignal A."/>
            <person name="Lee T."/>
            <person name="Kim K.W."/>
            <person name="Sheng Z."/>
            <person name="An Y."/>
            <person name="Searle S."/>
            <person name="Herrero J."/>
            <person name="Groenen M.A."/>
            <person name="Crooijmans R.P."/>
            <person name="Faraut T."/>
            <person name="Cai Q."/>
            <person name="Webster R.G."/>
            <person name="Aldridge J.R."/>
            <person name="Warren W.C."/>
            <person name="Bartschat S."/>
            <person name="Kehr S."/>
            <person name="Marz M."/>
            <person name="Stadler P.F."/>
            <person name="Smith J."/>
            <person name="Kraus R.H."/>
            <person name="Zhao Y."/>
            <person name="Ren L."/>
            <person name="Fei J."/>
            <person name="Morisson M."/>
            <person name="Kaiser P."/>
            <person name="Griffin D.K."/>
            <person name="Rao M."/>
            <person name="Pitel F."/>
            <person name="Wang J."/>
            <person name="Li N."/>
        </authorList>
    </citation>
    <scope>NUCLEOTIDE SEQUENCE [LARGE SCALE GENOMIC DNA]</scope>
</reference>
<evidence type="ECO:0000313" key="3">
    <source>
        <dbReference type="Proteomes" id="UP000296049"/>
    </source>
</evidence>
<keyword evidence="3" id="KW-1185">Reference proteome</keyword>
<evidence type="ECO:0000313" key="2">
    <source>
        <dbReference type="EMBL" id="EOB06531.1"/>
    </source>
</evidence>
<organism evidence="2 3">
    <name type="scientific">Anas platyrhynchos</name>
    <name type="common">Mallard</name>
    <name type="synonym">Anas boschas</name>
    <dbReference type="NCBI Taxonomy" id="8839"/>
    <lineage>
        <taxon>Eukaryota</taxon>
        <taxon>Metazoa</taxon>
        <taxon>Chordata</taxon>
        <taxon>Craniata</taxon>
        <taxon>Vertebrata</taxon>
        <taxon>Euteleostomi</taxon>
        <taxon>Archelosauria</taxon>
        <taxon>Archosauria</taxon>
        <taxon>Dinosauria</taxon>
        <taxon>Saurischia</taxon>
        <taxon>Theropoda</taxon>
        <taxon>Coelurosauria</taxon>
        <taxon>Aves</taxon>
        <taxon>Neognathae</taxon>
        <taxon>Galloanserae</taxon>
        <taxon>Anseriformes</taxon>
        <taxon>Anatidae</taxon>
        <taxon>Anatinae</taxon>
        <taxon>Anas</taxon>
    </lineage>
</organism>